<keyword evidence="3" id="KW-1185">Reference proteome</keyword>
<protein>
    <submittedName>
        <fullName evidence="2">Oidioi.mRNA.OKI2018_I69.chr2.g4781.t1.cds</fullName>
    </submittedName>
</protein>
<accession>A0ABN7T418</accession>
<feature type="chain" id="PRO_5045241516" evidence="1">
    <location>
        <begin position="16"/>
        <end position="85"/>
    </location>
</feature>
<dbReference type="Proteomes" id="UP001158576">
    <property type="component" value="Chromosome 2"/>
</dbReference>
<sequence>MKFFFSVFLLSSVTCYNPIHDALTNRFSRIDQAHHEGEDVHKRQTRSDSQGAIHDAYSKLFSQFEKRTPTVDDEVIEHLFGDYFG</sequence>
<feature type="signal peptide" evidence="1">
    <location>
        <begin position="1"/>
        <end position="15"/>
    </location>
</feature>
<reference evidence="2 3" key="1">
    <citation type="submission" date="2021-04" db="EMBL/GenBank/DDBJ databases">
        <authorList>
            <person name="Bliznina A."/>
        </authorList>
    </citation>
    <scope>NUCLEOTIDE SEQUENCE [LARGE SCALE GENOMIC DNA]</scope>
</reference>
<evidence type="ECO:0000256" key="1">
    <source>
        <dbReference type="SAM" id="SignalP"/>
    </source>
</evidence>
<keyword evidence="1" id="KW-0732">Signal</keyword>
<gene>
    <name evidence="2" type="ORF">OKIOD_LOCUS13546</name>
</gene>
<organism evidence="2 3">
    <name type="scientific">Oikopleura dioica</name>
    <name type="common">Tunicate</name>
    <dbReference type="NCBI Taxonomy" id="34765"/>
    <lineage>
        <taxon>Eukaryota</taxon>
        <taxon>Metazoa</taxon>
        <taxon>Chordata</taxon>
        <taxon>Tunicata</taxon>
        <taxon>Appendicularia</taxon>
        <taxon>Copelata</taxon>
        <taxon>Oikopleuridae</taxon>
        <taxon>Oikopleura</taxon>
    </lineage>
</organism>
<proteinExistence type="predicted"/>
<dbReference type="EMBL" id="OU015567">
    <property type="protein sequence ID" value="CAG5110371.1"/>
    <property type="molecule type" value="Genomic_DNA"/>
</dbReference>
<name>A0ABN7T418_OIKDI</name>
<evidence type="ECO:0000313" key="2">
    <source>
        <dbReference type="EMBL" id="CAG5110371.1"/>
    </source>
</evidence>
<evidence type="ECO:0000313" key="3">
    <source>
        <dbReference type="Proteomes" id="UP001158576"/>
    </source>
</evidence>